<dbReference type="GO" id="GO:0016020">
    <property type="term" value="C:membrane"/>
    <property type="evidence" value="ECO:0007669"/>
    <property type="project" value="UniProtKB-SubCell"/>
</dbReference>
<dbReference type="Proteomes" id="UP000767238">
    <property type="component" value="Unassembled WGS sequence"/>
</dbReference>
<evidence type="ECO:0000256" key="1">
    <source>
        <dbReference type="ARBA" id="ARBA00004370"/>
    </source>
</evidence>
<proteinExistence type="predicted"/>
<feature type="non-terminal residue" evidence="5">
    <location>
        <position position="212"/>
    </location>
</feature>
<dbReference type="InterPro" id="IPR023352">
    <property type="entry name" value="MAPEG-like_dom_sf"/>
</dbReference>
<comment type="caution">
    <text evidence="5">The sequence shown here is derived from an EMBL/GenBank/DDBJ whole genome shotgun (WGS) entry which is preliminary data.</text>
</comment>
<evidence type="ECO:0000256" key="2">
    <source>
        <dbReference type="ARBA" id="ARBA00022692"/>
    </source>
</evidence>
<evidence type="ECO:0000313" key="5">
    <source>
        <dbReference type="EMBL" id="KAH0237942.1"/>
    </source>
</evidence>
<reference evidence="5" key="1">
    <citation type="journal article" date="2021" name="J Fungi (Basel)">
        <title>Virulence traits and population genomics of the black yeast Aureobasidium melanogenum.</title>
        <authorList>
            <person name="Cernosa A."/>
            <person name="Sun X."/>
            <person name="Gostincar C."/>
            <person name="Fang C."/>
            <person name="Gunde-Cimerman N."/>
            <person name="Song Z."/>
        </authorList>
    </citation>
    <scope>NUCLEOTIDE SEQUENCE</scope>
    <source>
        <strain evidence="5">EXF-8016</strain>
    </source>
</reference>
<accession>A0A9P8GPX6</accession>
<dbReference type="AlphaFoldDB" id="A0A9P8GPX6"/>
<evidence type="ECO:0000256" key="4">
    <source>
        <dbReference type="ARBA" id="ARBA00023136"/>
    </source>
</evidence>
<dbReference type="Pfam" id="PF01124">
    <property type="entry name" value="MAPEG"/>
    <property type="match status" value="1"/>
</dbReference>
<keyword evidence="3" id="KW-1133">Transmembrane helix</keyword>
<dbReference type="EMBL" id="JAHFYH010000001">
    <property type="protein sequence ID" value="KAH0237942.1"/>
    <property type="molecule type" value="Genomic_DNA"/>
</dbReference>
<keyword evidence="4" id="KW-0472">Membrane</keyword>
<comment type="subcellular location">
    <subcellularLocation>
        <location evidence="1">Membrane</location>
    </subcellularLocation>
</comment>
<protein>
    <submittedName>
        <fullName evidence="5">Uncharacterized protein</fullName>
    </submittedName>
</protein>
<gene>
    <name evidence="5" type="ORF">KCV03_g232</name>
</gene>
<evidence type="ECO:0000313" key="6">
    <source>
        <dbReference type="Proteomes" id="UP000767238"/>
    </source>
</evidence>
<keyword evidence="2" id="KW-0812">Transmembrane</keyword>
<dbReference type="Gene3D" id="1.20.120.550">
    <property type="entry name" value="Membrane associated eicosanoid/glutathione metabolism-like domain"/>
    <property type="match status" value="1"/>
</dbReference>
<dbReference type="InterPro" id="IPR001129">
    <property type="entry name" value="Membr-assoc_MAPEG"/>
</dbReference>
<dbReference type="SUPFAM" id="SSF161084">
    <property type="entry name" value="MAPEG domain-like"/>
    <property type="match status" value="1"/>
</dbReference>
<dbReference type="PANTHER" id="PTHR35371:SF2">
    <property type="entry name" value="MAPEG FAMILY PROTEIN"/>
    <property type="match status" value="1"/>
</dbReference>
<name>A0A9P8GPX6_AURME</name>
<reference evidence="5" key="2">
    <citation type="submission" date="2021-08" db="EMBL/GenBank/DDBJ databases">
        <authorList>
            <person name="Gostincar C."/>
            <person name="Sun X."/>
            <person name="Song Z."/>
            <person name="Gunde-Cimerman N."/>
        </authorList>
    </citation>
    <scope>NUCLEOTIDE SEQUENCE</scope>
    <source>
        <strain evidence="5">EXF-8016</strain>
    </source>
</reference>
<dbReference type="PANTHER" id="PTHR35371">
    <property type="entry name" value="INNER MEMBRANE PROTEIN"/>
    <property type="match status" value="1"/>
</dbReference>
<evidence type="ECO:0000256" key="3">
    <source>
        <dbReference type="ARBA" id="ARBA00022989"/>
    </source>
</evidence>
<organism evidence="5 6">
    <name type="scientific">Aureobasidium melanogenum</name>
    <name type="common">Aureobasidium pullulans var. melanogenum</name>
    <dbReference type="NCBI Taxonomy" id="46634"/>
    <lineage>
        <taxon>Eukaryota</taxon>
        <taxon>Fungi</taxon>
        <taxon>Dikarya</taxon>
        <taxon>Ascomycota</taxon>
        <taxon>Pezizomycotina</taxon>
        <taxon>Dothideomycetes</taxon>
        <taxon>Dothideomycetidae</taxon>
        <taxon>Dothideales</taxon>
        <taxon>Saccotheciaceae</taxon>
        <taxon>Aureobasidium</taxon>
    </lineage>
</organism>
<sequence>MFEASKAHLSTTTRGHGAPQTIHSINTCDFRSTLLQVYTVRAAFLTNLGLTANNSLAPLPNYGPHFLLGNFFLSYVLTTTRFQKGSYGVDNNINPRHDLVSPRAEQLVSKGKITQEQLEQLQRIQAAHSNSMEHYTVFAAAVLCAMVAKLDSGMLNKYATLYTAIRAAYFLVYRQNTTRQAAGIRSVLWWAGNIVCIRLFWFAGKALNAHVL</sequence>